<reference evidence="1 2" key="1">
    <citation type="submission" date="2021-03" db="EMBL/GenBank/DDBJ databases">
        <title>Sequencing the genomes of 1000 actinobacteria strains.</title>
        <authorList>
            <person name="Klenk H.-P."/>
        </authorList>
    </citation>
    <scope>NUCLEOTIDE SEQUENCE [LARGE SCALE GENOMIC DNA]</scope>
    <source>
        <strain evidence="1 2">DSM 45516</strain>
    </source>
</reference>
<keyword evidence="2" id="KW-1185">Reference proteome</keyword>
<sequence length="515" mass="55585">MTLSSTEPGTANDVGTLERRVAADRSAARDRTAESELRLSASLVELAKAMLATKTDKNARRDRTIEALSPSQEAVGLRLHWFANGNVSARSAGELQEALRVFEQVTRATNRRELATSTIKSACAVYLKAAQTDSYVAGMCADCLGKCGVWLGRLDQEAAVAATEEAARIRSELATSNPDLAGKYLQSLSTLLRTLMVGRSRKQALSMYRERYAAFTSTGMAIRLRACGIRDLDLTPKSYNALLELECRTLEQAGRLTQQQILRKTSGDLSTVEEINWRLALVGLRPMAPGEDPDPPSAPVEIGPTFGALGVRCPDRDAVAQIRAAIVAAYAADGAELVDSATYLNADEKDWRMGDPEFNTAGSLADDVVLIEMSYGGWVTVMSMNWELAPVGKNVLALRLSAEWPVLSVTAVANSSYELVRYEHGKPTQYAALGLPAGPASALDEPLGPLDFGVLAAYGANGATETKLRSAFGNTHSFANLTYLPSGGIRQVRKTMPLIDHDHVLFFRKAATPEQ</sequence>
<accession>A0ABS4Q6X5</accession>
<organism evidence="1 2">
    <name type="scientific">Nocardia goodfellowii</name>
    <dbReference type="NCBI Taxonomy" id="882446"/>
    <lineage>
        <taxon>Bacteria</taxon>
        <taxon>Bacillati</taxon>
        <taxon>Actinomycetota</taxon>
        <taxon>Actinomycetes</taxon>
        <taxon>Mycobacteriales</taxon>
        <taxon>Nocardiaceae</taxon>
        <taxon>Nocardia</taxon>
    </lineage>
</organism>
<comment type="caution">
    <text evidence="1">The sequence shown here is derived from an EMBL/GenBank/DDBJ whole genome shotgun (WGS) entry which is preliminary data.</text>
</comment>
<evidence type="ECO:0000313" key="1">
    <source>
        <dbReference type="EMBL" id="MBP2187422.1"/>
    </source>
</evidence>
<dbReference type="Proteomes" id="UP001519325">
    <property type="component" value="Unassembled WGS sequence"/>
</dbReference>
<proteinExistence type="predicted"/>
<name>A0ABS4Q6X5_9NOCA</name>
<gene>
    <name evidence="1" type="ORF">BJ987_000323</name>
</gene>
<protein>
    <submittedName>
        <fullName evidence="1">Uncharacterized protein</fullName>
    </submittedName>
</protein>
<dbReference type="EMBL" id="JAGGMR010000001">
    <property type="protein sequence ID" value="MBP2187422.1"/>
    <property type="molecule type" value="Genomic_DNA"/>
</dbReference>
<dbReference type="RefSeq" id="WP_209884013.1">
    <property type="nucleotide sequence ID" value="NZ_JAGGMR010000001.1"/>
</dbReference>
<evidence type="ECO:0000313" key="2">
    <source>
        <dbReference type="Proteomes" id="UP001519325"/>
    </source>
</evidence>